<keyword evidence="2" id="KW-1185">Reference proteome</keyword>
<dbReference type="Proteomes" id="UP000031512">
    <property type="component" value="Unassembled WGS sequence"/>
</dbReference>
<organism evidence="1 2">
    <name type="scientific">Theileria equi strain WA</name>
    <dbReference type="NCBI Taxonomy" id="1537102"/>
    <lineage>
        <taxon>Eukaryota</taxon>
        <taxon>Sar</taxon>
        <taxon>Alveolata</taxon>
        <taxon>Apicomplexa</taxon>
        <taxon>Aconoidasida</taxon>
        <taxon>Piroplasmida</taxon>
        <taxon>Theileriidae</taxon>
        <taxon>Theileria</taxon>
    </lineage>
</organism>
<name>L1LGS1_THEEQ</name>
<gene>
    <name evidence="1" type="ORF">BEWA_043540</name>
</gene>
<dbReference type="EMBL" id="ACOU01000002">
    <property type="protein sequence ID" value="EKX74313.1"/>
    <property type="molecule type" value="Genomic_DNA"/>
</dbReference>
<dbReference type="GeneID" id="15807761"/>
<dbReference type="VEuPathDB" id="PiroplasmaDB:BEWA_043540"/>
<comment type="caution">
    <text evidence="1">The sequence shown here is derived from an EMBL/GenBank/DDBJ whole genome shotgun (WGS) entry which is preliminary data.</text>
</comment>
<dbReference type="RefSeq" id="XP_004833765.1">
    <property type="nucleotide sequence ID" value="XM_004833708.1"/>
</dbReference>
<sequence>MGGFYNLASVVHIKSAELVEAIKSPSMEFDKKSVLSYMGLFKLFEEDLMVPLIRIMDTSAYNAFLKLSTNYIQATVQLNKTYGYTELVKYDNALADFNTAGSEMSKSLALELPPTCRHGVISTNTFFKSAATKYKEI</sequence>
<accession>L1LGS1</accession>
<proteinExistence type="predicted"/>
<dbReference type="KEGG" id="beq:BEWA_043540"/>
<reference evidence="1 2" key="1">
    <citation type="journal article" date="2012" name="BMC Genomics">
        <title>Comparative genomic analysis and phylogenetic position of Theileria equi.</title>
        <authorList>
            <person name="Kappmeyer L.S."/>
            <person name="Thiagarajan M."/>
            <person name="Herndon D.R."/>
            <person name="Ramsay J.D."/>
            <person name="Caler E."/>
            <person name="Djikeng A."/>
            <person name="Gillespie J.J."/>
            <person name="Lau A.O."/>
            <person name="Roalson E.H."/>
            <person name="Silva J.C."/>
            <person name="Silva M.G."/>
            <person name="Suarez C.E."/>
            <person name="Ueti M.W."/>
            <person name="Nene V.M."/>
            <person name="Mealey R.H."/>
            <person name="Knowles D.P."/>
            <person name="Brayton K.A."/>
        </authorList>
    </citation>
    <scope>NUCLEOTIDE SEQUENCE [LARGE SCALE GENOMIC DNA]</scope>
    <source>
        <strain evidence="1 2">WA</strain>
    </source>
</reference>
<protein>
    <submittedName>
        <fullName evidence="1">Uncharacterized protein</fullName>
    </submittedName>
</protein>
<evidence type="ECO:0000313" key="2">
    <source>
        <dbReference type="Proteomes" id="UP000031512"/>
    </source>
</evidence>
<evidence type="ECO:0000313" key="1">
    <source>
        <dbReference type="EMBL" id="EKX74313.1"/>
    </source>
</evidence>
<dbReference type="AlphaFoldDB" id="L1LGS1"/>